<keyword evidence="8 10" id="KW-0472">Membrane</keyword>
<dbReference type="InterPro" id="IPR036318">
    <property type="entry name" value="FAD-bd_PCMH-like_sf"/>
</dbReference>
<dbReference type="Gene3D" id="3.10.580.10">
    <property type="entry name" value="CBS-domain"/>
    <property type="match status" value="1"/>
</dbReference>
<evidence type="ECO:0000256" key="11">
    <source>
        <dbReference type="SAM" id="Phobius"/>
    </source>
</evidence>
<dbReference type="InterPro" id="IPR002550">
    <property type="entry name" value="CNNM"/>
</dbReference>
<dbReference type="Gene3D" id="3.30.465.10">
    <property type="match status" value="1"/>
</dbReference>
<evidence type="ECO:0000256" key="10">
    <source>
        <dbReference type="PROSITE-ProRule" id="PRU01193"/>
    </source>
</evidence>
<dbReference type="Pfam" id="PF01595">
    <property type="entry name" value="CNNM"/>
    <property type="match status" value="1"/>
</dbReference>
<dbReference type="PANTHER" id="PTHR43099">
    <property type="entry name" value="UPF0053 PROTEIN YRKA"/>
    <property type="match status" value="1"/>
</dbReference>
<evidence type="ECO:0000313" key="15">
    <source>
        <dbReference type="Proteomes" id="UP000467132"/>
    </source>
</evidence>
<keyword evidence="5" id="KW-0677">Repeat</keyword>
<feature type="transmembrane region" description="Helical" evidence="11">
    <location>
        <begin position="55"/>
        <end position="78"/>
    </location>
</feature>
<dbReference type="Pfam" id="PF03471">
    <property type="entry name" value="CorC_HlyC"/>
    <property type="match status" value="1"/>
</dbReference>
<dbReference type="PROSITE" id="PS51371">
    <property type="entry name" value="CBS"/>
    <property type="match status" value="1"/>
</dbReference>
<evidence type="ECO:0000256" key="3">
    <source>
        <dbReference type="ARBA" id="ARBA00022475"/>
    </source>
</evidence>
<evidence type="ECO:0000259" key="12">
    <source>
        <dbReference type="PROSITE" id="PS51371"/>
    </source>
</evidence>
<evidence type="ECO:0000259" key="13">
    <source>
        <dbReference type="PROSITE" id="PS51846"/>
    </source>
</evidence>
<dbReference type="Pfam" id="PF00571">
    <property type="entry name" value="CBS"/>
    <property type="match status" value="2"/>
</dbReference>
<evidence type="ECO:0000256" key="9">
    <source>
        <dbReference type="PROSITE-ProRule" id="PRU00703"/>
    </source>
</evidence>
<dbReference type="AlphaFoldDB" id="A0A845QX35"/>
<gene>
    <name evidence="14" type="ORF">D3Z33_04275</name>
</gene>
<comment type="subcellular location">
    <subcellularLocation>
        <location evidence="1">Cell membrane</location>
        <topology evidence="1">Multi-pass membrane protein</topology>
    </subcellularLocation>
</comment>
<feature type="domain" description="CBS" evidence="12">
    <location>
        <begin position="283"/>
        <end position="340"/>
    </location>
</feature>
<dbReference type="RefSeq" id="WP_160196571.1">
    <property type="nucleotide sequence ID" value="NZ_QXXA01000005.1"/>
</dbReference>
<evidence type="ECO:0000256" key="5">
    <source>
        <dbReference type="ARBA" id="ARBA00022737"/>
    </source>
</evidence>
<keyword evidence="3" id="KW-1003">Cell membrane</keyword>
<evidence type="ECO:0000256" key="6">
    <source>
        <dbReference type="ARBA" id="ARBA00022989"/>
    </source>
</evidence>
<reference evidence="14 15" key="1">
    <citation type="submission" date="2018-08" db="EMBL/GenBank/DDBJ databases">
        <title>Murine metabolic-syndrome-specific gut microbial biobank.</title>
        <authorList>
            <person name="Liu C."/>
        </authorList>
    </citation>
    <scope>NUCLEOTIDE SEQUENCE [LARGE SCALE GENOMIC DNA]</scope>
    <source>
        <strain evidence="14 15">583</strain>
    </source>
</reference>
<keyword evidence="4 10" id="KW-0812">Transmembrane</keyword>
<dbReference type="InterPro" id="IPR005170">
    <property type="entry name" value="Transptr-assoc_dom"/>
</dbReference>
<dbReference type="InterPro" id="IPR000644">
    <property type="entry name" value="CBS_dom"/>
</dbReference>
<dbReference type="FunFam" id="3.10.580.10:FF:000002">
    <property type="entry name" value="Magnesium/cobalt efflux protein CorC"/>
    <property type="match status" value="1"/>
</dbReference>
<evidence type="ECO:0000313" key="14">
    <source>
        <dbReference type="EMBL" id="NBI06076.1"/>
    </source>
</evidence>
<dbReference type="SMART" id="SM01091">
    <property type="entry name" value="CorC_HlyC"/>
    <property type="match status" value="1"/>
</dbReference>
<dbReference type="CDD" id="cd04590">
    <property type="entry name" value="CBS_pair_CorC_HlyC_assoc"/>
    <property type="match status" value="1"/>
</dbReference>
<comment type="similarity">
    <text evidence="2">Belongs to the UPF0053 family.</text>
</comment>
<feature type="domain" description="CNNM transmembrane" evidence="13">
    <location>
        <begin position="1"/>
        <end position="199"/>
    </location>
</feature>
<comment type="caution">
    <text evidence="14">The sequence shown here is derived from an EMBL/GenBank/DDBJ whole genome shotgun (WGS) entry which is preliminary data.</text>
</comment>
<dbReference type="PROSITE" id="PS51846">
    <property type="entry name" value="CNNM"/>
    <property type="match status" value="1"/>
</dbReference>
<evidence type="ECO:0000256" key="2">
    <source>
        <dbReference type="ARBA" id="ARBA00006337"/>
    </source>
</evidence>
<dbReference type="GO" id="GO:0005886">
    <property type="term" value="C:plasma membrane"/>
    <property type="evidence" value="ECO:0007669"/>
    <property type="project" value="UniProtKB-SubCell"/>
</dbReference>
<feature type="transmembrane region" description="Helical" evidence="11">
    <location>
        <begin position="101"/>
        <end position="122"/>
    </location>
</feature>
<dbReference type="PANTHER" id="PTHR43099:SF2">
    <property type="entry name" value="UPF0053 PROTEIN YRKA"/>
    <property type="match status" value="1"/>
</dbReference>
<dbReference type="InterPro" id="IPR051676">
    <property type="entry name" value="UPF0053_domain"/>
</dbReference>
<keyword evidence="15" id="KW-1185">Reference proteome</keyword>
<dbReference type="InterPro" id="IPR046342">
    <property type="entry name" value="CBS_dom_sf"/>
</dbReference>
<evidence type="ECO:0000256" key="1">
    <source>
        <dbReference type="ARBA" id="ARBA00004651"/>
    </source>
</evidence>
<keyword evidence="6 10" id="KW-1133">Transmembrane helix</keyword>
<evidence type="ECO:0000256" key="7">
    <source>
        <dbReference type="ARBA" id="ARBA00023122"/>
    </source>
</evidence>
<feature type="transmembrane region" description="Helical" evidence="11">
    <location>
        <begin position="6"/>
        <end position="26"/>
    </location>
</feature>
<accession>A0A845QX35</accession>
<dbReference type="EMBL" id="QXXA01000005">
    <property type="protein sequence ID" value="NBI06076.1"/>
    <property type="molecule type" value="Genomic_DNA"/>
</dbReference>
<dbReference type="OrthoDB" id="9798188at2"/>
<dbReference type="InterPro" id="IPR016169">
    <property type="entry name" value="FAD-bd_PCMH_sub2"/>
</dbReference>
<keyword evidence="7 9" id="KW-0129">CBS domain</keyword>
<proteinExistence type="inferred from homology"/>
<sequence>MDFILILILILLNGFFAAAEFALVSIEREKYESEKYNTSKKVQSLLKITENPSRFLATIQVGITLAGFLASASAAVTISKPFGEILEATGLPVISDFSDQIAIVIGTIILSFITLVFGELVPKRIALANTERTALFSVTPINLLSKIMKPVIFILTKTTDIVAKLLGTDTEGAEEKITEEEIRNTIRKGRRHGVLNPTETEMLERIFEFDDKLVKDIKTAKNKIFSVNIETDIKGMMDGIIKSGFSRIPVRDKSDDIIGILYIKDLFYEMERIKKQEIEIKNILRKPYFVPETKKIDTLYKELKVNQNHMAIIIDEYGSISGIVTLEDILEEIVGEIFDEFEQEIHSIKYLEEGVYLVDGLESIKKVNEELELDLPLDGPDTIGGFVLSLLDDIPDKDDYPMINFNNIIFKVEKIKGKRIKVVKMTITK</sequence>
<protein>
    <submittedName>
        <fullName evidence="14">HlyC/CorC family transporter</fullName>
    </submittedName>
</protein>
<dbReference type="InterPro" id="IPR044751">
    <property type="entry name" value="Ion_transp-like_CBS"/>
</dbReference>
<evidence type="ECO:0000256" key="4">
    <source>
        <dbReference type="ARBA" id="ARBA00022692"/>
    </source>
</evidence>
<name>A0A845QX35_9CLOT</name>
<evidence type="ECO:0000256" key="8">
    <source>
        <dbReference type="ARBA" id="ARBA00023136"/>
    </source>
</evidence>
<dbReference type="SUPFAM" id="SSF56176">
    <property type="entry name" value="FAD-binding/transporter-associated domain-like"/>
    <property type="match status" value="1"/>
</dbReference>
<dbReference type="GO" id="GO:0050660">
    <property type="term" value="F:flavin adenine dinucleotide binding"/>
    <property type="evidence" value="ECO:0007669"/>
    <property type="project" value="InterPro"/>
</dbReference>
<dbReference type="Proteomes" id="UP000467132">
    <property type="component" value="Unassembled WGS sequence"/>
</dbReference>
<dbReference type="SUPFAM" id="SSF54631">
    <property type="entry name" value="CBS-domain pair"/>
    <property type="match status" value="1"/>
</dbReference>
<organism evidence="14 15">
    <name type="scientific">Senegalia massiliensis</name>
    <dbReference type="NCBI Taxonomy" id="1720316"/>
    <lineage>
        <taxon>Bacteria</taxon>
        <taxon>Bacillati</taxon>
        <taxon>Bacillota</taxon>
        <taxon>Clostridia</taxon>
        <taxon>Eubacteriales</taxon>
        <taxon>Clostridiaceae</taxon>
        <taxon>Senegalia</taxon>
    </lineage>
</organism>